<proteinExistence type="predicted"/>
<feature type="region of interest" description="Disordered" evidence="1">
    <location>
        <begin position="94"/>
        <end position="132"/>
    </location>
</feature>
<sequence>MTSVLWHVPEVVRELESASSIRIQNQDSTSAPGHRQASTAHPFRLKVDKPSSGFAPWGLGVQNEAARSCNGLPVWQIPYISPFQTYRVRRQDSSVKTPWRANTRSRSQGHGAGANCRLKGRRRGAGSLGATARQVRCLDRERAEGASGAKCRRARTRG</sequence>
<dbReference type="EMBL" id="ML975274">
    <property type="protein sequence ID" value="KAF1836351.1"/>
    <property type="molecule type" value="Genomic_DNA"/>
</dbReference>
<evidence type="ECO:0000313" key="3">
    <source>
        <dbReference type="Proteomes" id="UP000800040"/>
    </source>
</evidence>
<organism evidence="2 3">
    <name type="scientific">Decorospora gaudefroyi</name>
    <dbReference type="NCBI Taxonomy" id="184978"/>
    <lineage>
        <taxon>Eukaryota</taxon>
        <taxon>Fungi</taxon>
        <taxon>Dikarya</taxon>
        <taxon>Ascomycota</taxon>
        <taxon>Pezizomycotina</taxon>
        <taxon>Dothideomycetes</taxon>
        <taxon>Pleosporomycetidae</taxon>
        <taxon>Pleosporales</taxon>
        <taxon>Pleosporineae</taxon>
        <taxon>Pleosporaceae</taxon>
        <taxon>Decorospora</taxon>
    </lineage>
</organism>
<dbReference type="Proteomes" id="UP000800040">
    <property type="component" value="Unassembled WGS sequence"/>
</dbReference>
<keyword evidence="3" id="KW-1185">Reference proteome</keyword>
<reference evidence="2" key="1">
    <citation type="submission" date="2020-01" db="EMBL/GenBank/DDBJ databases">
        <authorList>
            <consortium name="DOE Joint Genome Institute"/>
            <person name="Haridas S."/>
            <person name="Albert R."/>
            <person name="Binder M."/>
            <person name="Bloem J."/>
            <person name="Labutti K."/>
            <person name="Salamov A."/>
            <person name="Andreopoulos B."/>
            <person name="Baker S.E."/>
            <person name="Barry K."/>
            <person name="Bills G."/>
            <person name="Bluhm B.H."/>
            <person name="Cannon C."/>
            <person name="Castanera R."/>
            <person name="Culley D.E."/>
            <person name="Daum C."/>
            <person name="Ezra D."/>
            <person name="Gonzalez J.B."/>
            <person name="Henrissat B."/>
            <person name="Kuo A."/>
            <person name="Liang C."/>
            <person name="Lipzen A."/>
            <person name="Lutzoni F."/>
            <person name="Magnuson J."/>
            <person name="Mondo S."/>
            <person name="Nolan M."/>
            <person name="Ohm R."/>
            <person name="Pangilinan J."/>
            <person name="Park H.-J."/>
            <person name="Ramirez L."/>
            <person name="Alfaro M."/>
            <person name="Sun H."/>
            <person name="Tritt A."/>
            <person name="Yoshinaga Y."/>
            <person name="Zwiers L.-H."/>
            <person name="Turgeon B.G."/>
            <person name="Goodwin S.B."/>
            <person name="Spatafora J.W."/>
            <person name="Crous P.W."/>
            <person name="Grigoriev I.V."/>
        </authorList>
    </citation>
    <scope>NUCLEOTIDE SEQUENCE</scope>
    <source>
        <strain evidence="2">P77</strain>
    </source>
</reference>
<name>A0A6A5KL70_9PLEO</name>
<gene>
    <name evidence="2" type="ORF">BDW02DRAFT_241027</name>
</gene>
<protein>
    <submittedName>
        <fullName evidence="2">Uncharacterized protein</fullName>
    </submittedName>
</protein>
<evidence type="ECO:0000313" key="2">
    <source>
        <dbReference type="EMBL" id="KAF1836351.1"/>
    </source>
</evidence>
<feature type="compositionally biased region" description="Polar residues" evidence="1">
    <location>
        <begin position="94"/>
        <end position="108"/>
    </location>
</feature>
<evidence type="ECO:0000256" key="1">
    <source>
        <dbReference type="SAM" id="MobiDB-lite"/>
    </source>
</evidence>
<dbReference type="AlphaFoldDB" id="A0A6A5KL70"/>
<accession>A0A6A5KL70</accession>